<proteinExistence type="predicted"/>
<reference evidence="2" key="2">
    <citation type="submission" date="2021-04" db="EMBL/GenBank/DDBJ databases">
        <title>Saccharothrix algeriensis WGS.</title>
        <authorList>
            <person name="Stuskova K."/>
            <person name="Hakalova E."/>
            <person name="Tebbal A.B."/>
            <person name="Eichmeier A."/>
        </authorList>
    </citation>
    <scope>NUCLEOTIDE SEQUENCE</scope>
    <source>
        <strain evidence="2">NRRL B-24137</strain>
    </source>
</reference>
<evidence type="ECO:0000313" key="4">
    <source>
        <dbReference type="Proteomes" id="UP001195724"/>
    </source>
</evidence>
<dbReference type="AlphaFoldDB" id="A0A8T8HZ56"/>
<accession>A0A8T8HZ56</accession>
<gene>
    <name evidence="2" type="ORF">J7S33_02530</name>
    <name evidence="1" type="ORF">JOE68_000479</name>
</gene>
<dbReference type="Proteomes" id="UP001195724">
    <property type="component" value="Unassembled WGS sequence"/>
</dbReference>
<name>A0A8T8HZ56_9PSEU</name>
<dbReference type="EMBL" id="JAFBCL010000001">
    <property type="protein sequence ID" value="MBM7809614.1"/>
    <property type="molecule type" value="Genomic_DNA"/>
</dbReference>
<keyword evidence="4" id="KW-1185">Reference proteome</keyword>
<evidence type="ECO:0000313" key="3">
    <source>
        <dbReference type="Proteomes" id="UP000671828"/>
    </source>
</evidence>
<dbReference type="RefSeq" id="WP_204840709.1">
    <property type="nucleotide sequence ID" value="NZ_JAFBCL010000001.1"/>
</dbReference>
<evidence type="ECO:0000313" key="2">
    <source>
        <dbReference type="EMBL" id="QTR03923.1"/>
    </source>
</evidence>
<organism evidence="2 3">
    <name type="scientific">Saccharothrix algeriensis</name>
    <dbReference type="NCBI Taxonomy" id="173560"/>
    <lineage>
        <taxon>Bacteria</taxon>
        <taxon>Bacillati</taxon>
        <taxon>Actinomycetota</taxon>
        <taxon>Actinomycetes</taxon>
        <taxon>Pseudonocardiales</taxon>
        <taxon>Pseudonocardiaceae</taxon>
        <taxon>Saccharothrix</taxon>
    </lineage>
</organism>
<protein>
    <submittedName>
        <fullName evidence="2">Uncharacterized protein</fullName>
    </submittedName>
</protein>
<dbReference type="Proteomes" id="UP000671828">
    <property type="component" value="Chromosome"/>
</dbReference>
<sequence>MRKSVAGLVMSAALGAAVISGVPGEHRSTGFTSVAAAKGDTSDYWSVDSVAAALPVTAV</sequence>
<evidence type="ECO:0000313" key="1">
    <source>
        <dbReference type="EMBL" id="MBM7809614.1"/>
    </source>
</evidence>
<dbReference type="EMBL" id="CP072788">
    <property type="protein sequence ID" value="QTR03923.1"/>
    <property type="molecule type" value="Genomic_DNA"/>
</dbReference>
<reference evidence="1 4" key="1">
    <citation type="submission" date="2021-01" db="EMBL/GenBank/DDBJ databases">
        <title>Sequencing the genomes of 1000 actinobacteria strains.</title>
        <authorList>
            <person name="Klenk H.-P."/>
        </authorList>
    </citation>
    <scope>NUCLEOTIDE SEQUENCE [LARGE SCALE GENOMIC DNA]</scope>
    <source>
        <strain evidence="1 4">DSM 44581</strain>
    </source>
</reference>